<protein>
    <submittedName>
        <fullName evidence="2">Uncharacterized protein</fullName>
    </submittedName>
</protein>
<reference evidence="2" key="1">
    <citation type="submission" date="2018-05" db="EMBL/GenBank/DDBJ databases">
        <title>Draft genome of Mucuna pruriens seed.</title>
        <authorList>
            <person name="Nnadi N.E."/>
            <person name="Vos R."/>
            <person name="Hasami M.H."/>
            <person name="Devisetty U.K."/>
            <person name="Aguiy J.C."/>
        </authorList>
    </citation>
    <scope>NUCLEOTIDE SEQUENCE [LARGE SCALE GENOMIC DNA]</scope>
    <source>
        <strain evidence="2">JCA_2017</strain>
    </source>
</reference>
<feature type="region of interest" description="Disordered" evidence="1">
    <location>
        <begin position="188"/>
        <end position="239"/>
    </location>
</feature>
<evidence type="ECO:0000313" key="2">
    <source>
        <dbReference type="EMBL" id="RDX91938.1"/>
    </source>
</evidence>
<dbReference type="PANTHER" id="PTHR33067:SF15">
    <property type="entry name" value="RNA-DIRECTED DNA POLYMERASE"/>
    <property type="match status" value="1"/>
</dbReference>
<keyword evidence="3" id="KW-1185">Reference proteome</keyword>
<evidence type="ECO:0000313" key="3">
    <source>
        <dbReference type="Proteomes" id="UP000257109"/>
    </source>
</evidence>
<evidence type="ECO:0000256" key="1">
    <source>
        <dbReference type="SAM" id="MobiDB-lite"/>
    </source>
</evidence>
<proteinExistence type="predicted"/>
<dbReference type="CDD" id="cd00303">
    <property type="entry name" value="retropepsin_like"/>
    <property type="match status" value="1"/>
</dbReference>
<dbReference type="Proteomes" id="UP000257109">
    <property type="component" value="Unassembled WGS sequence"/>
</dbReference>
<feature type="non-terminal residue" evidence="2">
    <location>
        <position position="1"/>
    </location>
</feature>
<dbReference type="Gene3D" id="2.40.70.10">
    <property type="entry name" value="Acid Proteases"/>
    <property type="match status" value="1"/>
</dbReference>
<comment type="caution">
    <text evidence="2">The sequence shown here is derived from an EMBL/GenBank/DDBJ whole genome shotgun (WGS) entry which is preliminary data.</text>
</comment>
<gene>
    <name evidence="2" type="ORF">CR513_26006</name>
</gene>
<dbReference type="AlphaFoldDB" id="A0A371GN08"/>
<feature type="compositionally biased region" description="Polar residues" evidence="1">
    <location>
        <begin position="188"/>
        <end position="230"/>
    </location>
</feature>
<organism evidence="2 3">
    <name type="scientific">Mucuna pruriens</name>
    <name type="common">Velvet bean</name>
    <name type="synonym">Dolichos pruriens</name>
    <dbReference type="NCBI Taxonomy" id="157652"/>
    <lineage>
        <taxon>Eukaryota</taxon>
        <taxon>Viridiplantae</taxon>
        <taxon>Streptophyta</taxon>
        <taxon>Embryophyta</taxon>
        <taxon>Tracheophyta</taxon>
        <taxon>Spermatophyta</taxon>
        <taxon>Magnoliopsida</taxon>
        <taxon>eudicotyledons</taxon>
        <taxon>Gunneridae</taxon>
        <taxon>Pentapetalae</taxon>
        <taxon>rosids</taxon>
        <taxon>fabids</taxon>
        <taxon>Fabales</taxon>
        <taxon>Fabaceae</taxon>
        <taxon>Papilionoideae</taxon>
        <taxon>50 kb inversion clade</taxon>
        <taxon>NPAAA clade</taxon>
        <taxon>indigoferoid/millettioid clade</taxon>
        <taxon>Phaseoleae</taxon>
        <taxon>Mucuna</taxon>
    </lineage>
</organism>
<accession>A0A371GN08</accession>
<dbReference type="EMBL" id="QJKJ01004992">
    <property type="protein sequence ID" value="RDX91938.1"/>
    <property type="molecule type" value="Genomic_DNA"/>
</dbReference>
<name>A0A371GN08_MUCPR</name>
<dbReference type="OrthoDB" id="778454at2759"/>
<dbReference type="InterPro" id="IPR021109">
    <property type="entry name" value="Peptidase_aspartic_dom_sf"/>
</dbReference>
<dbReference type="PANTHER" id="PTHR33067">
    <property type="entry name" value="RNA-DIRECTED DNA POLYMERASE-RELATED"/>
    <property type="match status" value="1"/>
</dbReference>
<sequence length="402" mass="44353">MDRSIINATSGEALMDKTIHNRASQPRMVNEIGVVDNLRLENQLTDLTSLVMQLVVGQHQPSIAARVCGICTSVEHPTDMCPTLQEIESDYPKNGYQYGKQAYQSQSFNNQQFGKQPFWPGPSTTVLATTIVENANSRQLTISRGPEVPTNHELQQYAVLAKYNATIQDLKLQIGQLANTVSHLQSARSSNLSSQTIPNPRGNPTSQHLPRSIDANSESDANSQGPQQDKTIPLSFPTRTLLARKPKSDEELLRMFRKFLKELCVHKRKKIKGSVEVGGIVAALTKNDDFTVGAQQALPKKCREPIIFSVPCTIDDRTFVDAMLDLGASINVMPTLIYKSSNFGDLEPTGMIIQLANRSVVQPLGVLKDVLVQVNELIFPANFYVLDIEDKTSKKGPTLILG</sequence>